<feature type="compositionally biased region" description="Basic and acidic residues" evidence="2">
    <location>
        <begin position="461"/>
        <end position="479"/>
    </location>
</feature>
<reference evidence="3" key="1">
    <citation type="submission" date="2020-05" db="EMBL/GenBank/DDBJ databases">
        <authorList>
            <person name="Chiriac C."/>
            <person name="Salcher M."/>
            <person name="Ghai R."/>
            <person name="Kavagutti S V."/>
        </authorList>
    </citation>
    <scope>NUCLEOTIDE SEQUENCE</scope>
</reference>
<name>A0A6J7VND7_9CAUD</name>
<proteinExistence type="predicted"/>
<feature type="coiled-coil region" evidence="1">
    <location>
        <begin position="123"/>
        <end position="150"/>
    </location>
</feature>
<gene>
    <name evidence="3" type="ORF">UFOVP146_27</name>
</gene>
<evidence type="ECO:0000256" key="2">
    <source>
        <dbReference type="SAM" id="MobiDB-lite"/>
    </source>
</evidence>
<feature type="region of interest" description="Disordered" evidence="2">
    <location>
        <begin position="447"/>
        <end position="479"/>
    </location>
</feature>
<organism evidence="3">
    <name type="scientific">uncultured Caudovirales phage</name>
    <dbReference type="NCBI Taxonomy" id="2100421"/>
    <lineage>
        <taxon>Viruses</taxon>
        <taxon>Duplodnaviria</taxon>
        <taxon>Heunggongvirae</taxon>
        <taxon>Uroviricota</taxon>
        <taxon>Caudoviricetes</taxon>
        <taxon>Peduoviridae</taxon>
        <taxon>Maltschvirus</taxon>
        <taxon>Maltschvirus maltsch</taxon>
    </lineage>
</organism>
<dbReference type="EMBL" id="LR798192">
    <property type="protein sequence ID" value="CAB5079594.1"/>
    <property type="molecule type" value="Genomic_DNA"/>
</dbReference>
<evidence type="ECO:0000313" key="3">
    <source>
        <dbReference type="EMBL" id="CAB5079594.1"/>
    </source>
</evidence>
<keyword evidence="1" id="KW-0175">Coiled coil</keyword>
<protein>
    <submittedName>
        <fullName evidence="3">Uncharacterized protein</fullName>
    </submittedName>
</protein>
<accession>A0A6J7VND7</accession>
<sequence length="506" mass="55595">MAQGLGSELFNLYSAADPLGSFRKGQMDVQKYDIQQANLDEQTKELNAERQQSLNGAKTGQPLQGMANQLLPGAKLYDDSGVLTVAGQMNEMLANSMKLAKQGQQMVRLAATVDDPVQQAQVMAEGRRMIQNAQQDSQKAQQLHQNTQNDAIYAAATAQNPQQWDNAIKAYQASGLPLPQGIPTEYSPENVKKIQALAPAALQSKINNDLLKREQDRRAEDRADRLARKEIAANRDGGTVAGKVYESVDEKLSDPKYGVAKGKIPAKEQTIARRVMADSSEVLIGVNQLAHLTESGTRDLTGSTFSEAKGDGFLKAPAKAFTNKISKDDSLMYDSIMYPIVKNMSLFDNPDYRPTDADVKQKMQAYKAGANEPRAVQVQKMAELKNTYMAKAESYLDAGILNENQAAALKKQMRGIEKAIPWNVNDAIDFSRQKQYKKFEDFLAKKGEIPAESNAPQSKPEAGKKPFEKGAEKPMPDATKLKAYADAHFGGDTKKATEYLSSQGYK</sequence>
<evidence type="ECO:0000256" key="1">
    <source>
        <dbReference type="SAM" id="Coils"/>
    </source>
</evidence>